<reference evidence="2" key="2">
    <citation type="submission" date="2020-05" db="UniProtKB">
        <authorList>
            <consortium name="EnsemblMetazoa"/>
        </authorList>
    </citation>
    <scope>IDENTIFICATION</scope>
    <source>
        <strain evidence="2">FAR1</strain>
    </source>
</reference>
<dbReference type="VEuPathDB" id="VectorBase:AFAF016335"/>
<evidence type="ECO:0000313" key="2">
    <source>
        <dbReference type="EnsemblMetazoa" id="AFAF016335-PA"/>
    </source>
</evidence>
<organism evidence="2 3">
    <name type="scientific">Anopheles farauti</name>
    <dbReference type="NCBI Taxonomy" id="69004"/>
    <lineage>
        <taxon>Eukaryota</taxon>
        <taxon>Metazoa</taxon>
        <taxon>Ecdysozoa</taxon>
        <taxon>Arthropoda</taxon>
        <taxon>Hexapoda</taxon>
        <taxon>Insecta</taxon>
        <taxon>Pterygota</taxon>
        <taxon>Neoptera</taxon>
        <taxon>Endopterygota</taxon>
        <taxon>Diptera</taxon>
        <taxon>Nematocera</taxon>
        <taxon>Culicoidea</taxon>
        <taxon>Culicidae</taxon>
        <taxon>Anophelinae</taxon>
        <taxon>Anopheles</taxon>
    </lineage>
</organism>
<reference evidence="3" key="1">
    <citation type="submission" date="2014-01" db="EMBL/GenBank/DDBJ databases">
        <title>The Genome Sequence of Anopheles farauti FAR1 (V2).</title>
        <authorList>
            <consortium name="The Broad Institute Genomics Platform"/>
            <person name="Neafsey D.E."/>
            <person name="Besansky N."/>
            <person name="Howell P."/>
            <person name="Walton C."/>
            <person name="Young S.K."/>
            <person name="Zeng Q."/>
            <person name="Gargeya S."/>
            <person name="Fitzgerald M."/>
            <person name="Haas B."/>
            <person name="Abouelleil A."/>
            <person name="Allen A.W."/>
            <person name="Alvarado L."/>
            <person name="Arachchi H.M."/>
            <person name="Berlin A.M."/>
            <person name="Chapman S.B."/>
            <person name="Gainer-Dewar J."/>
            <person name="Goldberg J."/>
            <person name="Griggs A."/>
            <person name="Gujja S."/>
            <person name="Hansen M."/>
            <person name="Howarth C."/>
            <person name="Imamovic A."/>
            <person name="Ireland A."/>
            <person name="Larimer J."/>
            <person name="McCowan C."/>
            <person name="Murphy C."/>
            <person name="Pearson M."/>
            <person name="Poon T.W."/>
            <person name="Priest M."/>
            <person name="Roberts A."/>
            <person name="Saif S."/>
            <person name="Shea T."/>
            <person name="Sisk P."/>
            <person name="Sykes S."/>
            <person name="Wortman J."/>
            <person name="Nusbaum C."/>
            <person name="Birren B."/>
        </authorList>
    </citation>
    <scope>NUCLEOTIDE SEQUENCE [LARGE SCALE GENOMIC DNA]</scope>
    <source>
        <strain evidence="3">FAR1</strain>
    </source>
</reference>
<dbReference type="Proteomes" id="UP000075886">
    <property type="component" value="Unassembled WGS sequence"/>
</dbReference>
<sequence>MWVAICGNIGQHSKEGCLAAAGNGSSTSVPFRRTRRTPPTSPTDVPSTDSQSIEGCGLPEAEQSSQPPEELENSSRDGGSITNDGPRRSYLAGAQVNLIELTNAIGSIT</sequence>
<dbReference type="EnsemblMetazoa" id="AFAF016335-RA">
    <property type="protein sequence ID" value="AFAF016335-PA"/>
    <property type="gene ID" value="AFAF016335"/>
</dbReference>
<feature type="compositionally biased region" description="Low complexity" evidence="1">
    <location>
        <begin position="58"/>
        <end position="68"/>
    </location>
</feature>
<protein>
    <submittedName>
        <fullName evidence="2">Uncharacterized protein</fullName>
    </submittedName>
</protein>
<evidence type="ECO:0000313" key="3">
    <source>
        <dbReference type="Proteomes" id="UP000075886"/>
    </source>
</evidence>
<keyword evidence="3" id="KW-1185">Reference proteome</keyword>
<evidence type="ECO:0000256" key="1">
    <source>
        <dbReference type="SAM" id="MobiDB-lite"/>
    </source>
</evidence>
<dbReference type="EMBL" id="AXCN02002350">
    <property type="status" value="NOT_ANNOTATED_CDS"/>
    <property type="molecule type" value="Genomic_DNA"/>
</dbReference>
<proteinExistence type="predicted"/>
<name>A0A182QT62_9DIPT</name>
<feature type="region of interest" description="Disordered" evidence="1">
    <location>
        <begin position="15"/>
        <end position="88"/>
    </location>
</feature>
<accession>A0A182QT62</accession>
<dbReference type="AlphaFoldDB" id="A0A182QT62"/>